<name>A0A0E0F4X4_9ORYZ</name>
<evidence type="ECO:0000256" key="1">
    <source>
        <dbReference type="SAM" id="MobiDB-lite"/>
    </source>
</evidence>
<sequence>MAELLDVCWLEITGKLQLSLLSPATTYAAYLVYSFCNIGMPTPMAMVTIVSGGGMSRLLAPGDDDGAQDLPATHGGGGDDDAPAGAGGAAAASSSSAAAATGRPAAVVGETHRWSRRNRGSGEESGPAAVAGLQRRDAPPAPAQADRDVEMGLPDGESSASRPVTKPQPCS</sequence>
<feature type="compositionally biased region" description="Low complexity" evidence="1">
    <location>
        <begin position="89"/>
        <end position="106"/>
    </location>
</feature>
<evidence type="ECO:0000313" key="3">
    <source>
        <dbReference type="Proteomes" id="UP000008021"/>
    </source>
</evidence>
<keyword evidence="3" id="KW-1185">Reference proteome</keyword>
<dbReference type="Pfam" id="PF14299">
    <property type="entry name" value="PP2"/>
    <property type="match status" value="1"/>
</dbReference>
<reference evidence="2" key="1">
    <citation type="submission" date="2015-04" db="UniProtKB">
        <authorList>
            <consortium name="EnsemblPlants"/>
        </authorList>
    </citation>
    <scope>IDENTIFICATION</scope>
</reference>
<dbReference type="PANTHER" id="PTHR32278:SF26">
    <property type="entry name" value="OS02G0812500 PROTEIN"/>
    <property type="match status" value="1"/>
</dbReference>
<dbReference type="Proteomes" id="UP000008021">
    <property type="component" value="Chromosome 11"/>
</dbReference>
<protein>
    <submittedName>
        <fullName evidence="2">Uncharacterized protein</fullName>
    </submittedName>
</protein>
<evidence type="ECO:0000313" key="2">
    <source>
        <dbReference type="EnsemblPlants" id="OMERI11G09050.1"/>
    </source>
</evidence>
<dbReference type="HOGENOM" id="CLU_116029_0_0_1"/>
<feature type="region of interest" description="Disordered" evidence="1">
    <location>
        <begin position="60"/>
        <end position="171"/>
    </location>
</feature>
<organism evidence="2">
    <name type="scientific">Oryza meridionalis</name>
    <dbReference type="NCBI Taxonomy" id="40149"/>
    <lineage>
        <taxon>Eukaryota</taxon>
        <taxon>Viridiplantae</taxon>
        <taxon>Streptophyta</taxon>
        <taxon>Embryophyta</taxon>
        <taxon>Tracheophyta</taxon>
        <taxon>Spermatophyta</taxon>
        <taxon>Magnoliopsida</taxon>
        <taxon>Liliopsida</taxon>
        <taxon>Poales</taxon>
        <taxon>Poaceae</taxon>
        <taxon>BOP clade</taxon>
        <taxon>Oryzoideae</taxon>
        <taxon>Oryzeae</taxon>
        <taxon>Oryzinae</taxon>
        <taxon>Oryza</taxon>
    </lineage>
</organism>
<dbReference type="Gramene" id="OMERI11G09050.1">
    <property type="protein sequence ID" value="OMERI11G09050.1"/>
    <property type="gene ID" value="OMERI11G09050"/>
</dbReference>
<dbReference type="EnsemblPlants" id="OMERI11G09050.1">
    <property type="protein sequence ID" value="OMERI11G09050.1"/>
    <property type="gene ID" value="OMERI11G09050"/>
</dbReference>
<accession>A0A0E0F4X4</accession>
<proteinExistence type="predicted"/>
<dbReference type="PANTHER" id="PTHR32278">
    <property type="entry name" value="F-BOX DOMAIN-CONTAINING PROTEIN"/>
    <property type="match status" value="1"/>
</dbReference>
<dbReference type="AlphaFoldDB" id="A0A0E0F4X4"/>
<reference evidence="2" key="2">
    <citation type="submission" date="2018-05" db="EMBL/GenBank/DDBJ databases">
        <title>OmerRS3 (Oryza meridionalis Reference Sequence Version 3).</title>
        <authorList>
            <person name="Zhang J."/>
            <person name="Kudrna D."/>
            <person name="Lee S."/>
            <person name="Talag J."/>
            <person name="Welchert J."/>
            <person name="Wing R.A."/>
        </authorList>
    </citation>
    <scope>NUCLEOTIDE SEQUENCE [LARGE SCALE GENOMIC DNA]</scope>
    <source>
        <strain evidence="2">cv. OR44</strain>
    </source>
</reference>
<dbReference type="InterPro" id="IPR025886">
    <property type="entry name" value="PP2-like"/>
</dbReference>